<dbReference type="InterPro" id="IPR052935">
    <property type="entry name" value="Mg2+_PAP"/>
</dbReference>
<proteinExistence type="predicted"/>
<dbReference type="EMBL" id="JAIXMP010000007">
    <property type="protein sequence ID" value="KAI9270558.1"/>
    <property type="molecule type" value="Genomic_DNA"/>
</dbReference>
<keyword evidence="4" id="KW-1185">Reference proteome</keyword>
<dbReference type="GO" id="GO:0008195">
    <property type="term" value="F:phosphatidate phosphatase activity"/>
    <property type="evidence" value="ECO:0007669"/>
    <property type="project" value="InterPro"/>
</dbReference>
<comment type="caution">
    <text evidence="3">The sequence shown here is derived from an EMBL/GenBank/DDBJ whole genome shotgun (WGS) entry which is preliminary data.</text>
</comment>
<dbReference type="PANTHER" id="PTHR28208:SF3">
    <property type="entry name" value="PHOSPHATIDATE PHOSPHATASE APP1"/>
    <property type="match status" value="1"/>
</dbReference>
<accession>A0AAD5PGL7</accession>
<evidence type="ECO:0000256" key="1">
    <source>
        <dbReference type="SAM" id="MobiDB-lite"/>
    </source>
</evidence>
<name>A0AAD5PGL7_9FUNG</name>
<evidence type="ECO:0000313" key="3">
    <source>
        <dbReference type="EMBL" id="KAI9270558.1"/>
    </source>
</evidence>
<dbReference type="PANTHER" id="PTHR28208">
    <property type="entry name" value="PHOSPHATIDATE PHOSPHATASE APP1"/>
    <property type="match status" value="1"/>
</dbReference>
<organism evidence="3 4">
    <name type="scientific">Phascolomyces articulosus</name>
    <dbReference type="NCBI Taxonomy" id="60185"/>
    <lineage>
        <taxon>Eukaryota</taxon>
        <taxon>Fungi</taxon>
        <taxon>Fungi incertae sedis</taxon>
        <taxon>Mucoromycota</taxon>
        <taxon>Mucoromycotina</taxon>
        <taxon>Mucoromycetes</taxon>
        <taxon>Mucorales</taxon>
        <taxon>Lichtheimiaceae</taxon>
        <taxon>Phascolomyces</taxon>
    </lineage>
</organism>
<dbReference type="Pfam" id="PF09949">
    <property type="entry name" value="APP1_cat"/>
    <property type="match status" value="1"/>
</dbReference>
<gene>
    <name evidence="3" type="ORF">BDA99DRAFT_323580</name>
</gene>
<evidence type="ECO:0000259" key="2">
    <source>
        <dbReference type="Pfam" id="PF09949"/>
    </source>
</evidence>
<reference evidence="3" key="1">
    <citation type="journal article" date="2022" name="IScience">
        <title>Evolution of zygomycete secretomes and the origins of terrestrial fungal ecologies.</title>
        <authorList>
            <person name="Chang Y."/>
            <person name="Wang Y."/>
            <person name="Mondo S."/>
            <person name="Ahrendt S."/>
            <person name="Andreopoulos W."/>
            <person name="Barry K."/>
            <person name="Beard J."/>
            <person name="Benny G.L."/>
            <person name="Blankenship S."/>
            <person name="Bonito G."/>
            <person name="Cuomo C."/>
            <person name="Desiro A."/>
            <person name="Gervers K.A."/>
            <person name="Hundley H."/>
            <person name="Kuo A."/>
            <person name="LaButti K."/>
            <person name="Lang B.F."/>
            <person name="Lipzen A."/>
            <person name="O'Donnell K."/>
            <person name="Pangilinan J."/>
            <person name="Reynolds N."/>
            <person name="Sandor L."/>
            <person name="Smith M.E."/>
            <person name="Tsang A."/>
            <person name="Grigoriev I.V."/>
            <person name="Stajich J.E."/>
            <person name="Spatafora J.W."/>
        </authorList>
    </citation>
    <scope>NUCLEOTIDE SEQUENCE</scope>
    <source>
        <strain evidence="3">RSA 2281</strain>
    </source>
</reference>
<feature type="region of interest" description="Disordered" evidence="1">
    <location>
        <begin position="141"/>
        <end position="162"/>
    </location>
</feature>
<dbReference type="AlphaFoldDB" id="A0AAD5PGL7"/>
<evidence type="ECO:0000313" key="4">
    <source>
        <dbReference type="Proteomes" id="UP001209540"/>
    </source>
</evidence>
<protein>
    <recommendedName>
        <fullName evidence="2">Phosphatidate phosphatase APP1 catalytic domain-containing protein</fullName>
    </recommendedName>
</protein>
<sequence length="228" mass="26015">MSDVYQYWSNQGVHVHYVSNSPWQVYPALSEFIRDRHFPAGSMHLRAISTGDLIRRKPGQHKLDVIPQILQDFPSRKFILVGDSGERDPEIYQQIYKQYPNQIIKIFIHDVTSERARHADQRESERSDSYYNGLKKFLARDQQPNGGPPGVGGLLPRRSSTTTTSMLDAVGETELSEDEKVMNDPAVSLKTKLDMFHDRMDYLASELPEGVLTVFTLASQLRTVSFTL</sequence>
<dbReference type="Proteomes" id="UP001209540">
    <property type="component" value="Unassembled WGS sequence"/>
</dbReference>
<dbReference type="InterPro" id="IPR019236">
    <property type="entry name" value="APP1_cat"/>
</dbReference>
<reference evidence="3" key="2">
    <citation type="submission" date="2023-02" db="EMBL/GenBank/DDBJ databases">
        <authorList>
            <consortium name="DOE Joint Genome Institute"/>
            <person name="Mondo S.J."/>
            <person name="Chang Y."/>
            <person name="Wang Y."/>
            <person name="Ahrendt S."/>
            <person name="Andreopoulos W."/>
            <person name="Barry K."/>
            <person name="Beard J."/>
            <person name="Benny G.L."/>
            <person name="Blankenship S."/>
            <person name="Bonito G."/>
            <person name="Cuomo C."/>
            <person name="Desiro A."/>
            <person name="Gervers K.A."/>
            <person name="Hundley H."/>
            <person name="Kuo A."/>
            <person name="LaButti K."/>
            <person name="Lang B.F."/>
            <person name="Lipzen A."/>
            <person name="O'Donnell K."/>
            <person name="Pangilinan J."/>
            <person name="Reynolds N."/>
            <person name="Sandor L."/>
            <person name="Smith M.W."/>
            <person name="Tsang A."/>
            <person name="Grigoriev I.V."/>
            <person name="Stajich J.E."/>
            <person name="Spatafora J.W."/>
        </authorList>
    </citation>
    <scope>NUCLEOTIDE SEQUENCE</scope>
    <source>
        <strain evidence="3">RSA 2281</strain>
    </source>
</reference>
<feature type="domain" description="Phosphatidate phosphatase APP1 catalytic" evidence="2">
    <location>
        <begin position="1"/>
        <end position="109"/>
    </location>
</feature>